<dbReference type="Gene3D" id="1.25.40.10">
    <property type="entry name" value="Tetratricopeptide repeat domain"/>
    <property type="match status" value="1"/>
</dbReference>
<evidence type="ECO:0000256" key="1">
    <source>
        <dbReference type="ARBA" id="ARBA00004173"/>
    </source>
</evidence>
<dbReference type="AlphaFoldDB" id="A0AAV9X289"/>
<organism evidence="5 6">
    <name type="scientific">Orbilia ellipsospora</name>
    <dbReference type="NCBI Taxonomy" id="2528407"/>
    <lineage>
        <taxon>Eukaryota</taxon>
        <taxon>Fungi</taxon>
        <taxon>Dikarya</taxon>
        <taxon>Ascomycota</taxon>
        <taxon>Pezizomycotina</taxon>
        <taxon>Orbiliomycetes</taxon>
        <taxon>Orbiliales</taxon>
        <taxon>Orbiliaceae</taxon>
        <taxon>Orbilia</taxon>
    </lineage>
</organism>
<name>A0AAV9X289_9PEZI</name>
<dbReference type="PANTHER" id="PTHR47941">
    <property type="entry name" value="PENTATRICOPEPTIDE REPEAT-CONTAINING PROTEIN 3, MITOCHONDRIAL"/>
    <property type="match status" value="1"/>
</dbReference>
<evidence type="ECO:0000256" key="4">
    <source>
        <dbReference type="ARBA" id="ARBA00023128"/>
    </source>
</evidence>
<dbReference type="InterPro" id="IPR024319">
    <property type="entry name" value="ATPase_expression_mit"/>
</dbReference>
<protein>
    <recommendedName>
        <fullName evidence="7">ATPase expression protein 2, mitochondrial</fullName>
    </recommendedName>
</protein>
<reference evidence="5 6" key="1">
    <citation type="submission" date="2019-10" db="EMBL/GenBank/DDBJ databases">
        <authorList>
            <person name="Palmer J.M."/>
        </authorList>
    </citation>
    <scope>NUCLEOTIDE SEQUENCE [LARGE SCALE GENOMIC DNA]</scope>
    <source>
        <strain evidence="5 6">TWF694</strain>
    </source>
</reference>
<keyword evidence="2" id="KW-0677">Repeat</keyword>
<comment type="subcellular location">
    <subcellularLocation>
        <location evidence="1">Mitochondrion</location>
    </subcellularLocation>
</comment>
<dbReference type="EMBL" id="JAVHJO010000011">
    <property type="protein sequence ID" value="KAK6533464.1"/>
    <property type="molecule type" value="Genomic_DNA"/>
</dbReference>
<evidence type="ECO:0000256" key="3">
    <source>
        <dbReference type="ARBA" id="ARBA00022946"/>
    </source>
</evidence>
<evidence type="ECO:0000313" key="5">
    <source>
        <dbReference type="EMBL" id="KAK6533464.1"/>
    </source>
</evidence>
<evidence type="ECO:0008006" key="7">
    <source>
        <dbReference type="Google" id="ProtNLM"/>
    </source>
</evidence>
<dbReference type="Pfam" id="PF12921">
    <property type="entry name" value="ATP13"/>
    <property type="match status" value="1"/>
</dbReference>
<evidence type="ECO:0000256" key="2">
    <source>
        <dbReference type="ARBA" id="ARBA00022737"/>
    </source>
</evidence>
<dbReference type="InterPro" id="IPR011990">
    <property type="entry name" value="TPR-like_helical_dom_sf"/>
</dbReference>
<keyword evidence="6" id="KW-1185">Reference proteome</keyword>
<dbReference type="Proteomes" id="UP001365542">
    <property type="component" value="Unassembled WGS sequence"/>
</dbReference>
<dbReference type="GO" id="GO:0005739">
    <property type="term" value="C:mitochondrion"/>
    <property type="evidence" value="ECO:0007669"/>
    <property type="project" value="UniProtKB-SubCell"/>
</dbReference>
<comment type="caution">
    <text evidence="5">The sequence shown here is derived from an EMBL/GenBank/DDBJ whole genome shotgun (WGS) entry which is preliminary data.</text>
</comment>
<gene>
    <name evidence="5" type="ORF">TWF694_002403</name>
</gene>
<keyword evidence="3" id="KW-0809">Transit peptide</keyword>
<keyword evidence="4" id="KW-0496">Mitochondrion</keyword>
<accession>A0AAV9X289</accession>
<evidence type="ECO:0000313" key="6">
    <source>
        <dbReference type="Proteomes" id="UP001365542"/>
    </source>
</evidence>
<sequence length="592" mass="67782">MIASSPTFSIVRRSICPRGTRGGTLWRRWHRFQSSMAYTGAIPNLGLYQSTSAAAIADLDLDIQEHFELPDQYLSPSPTTIDSYPTYTPSKYSLAVSNPTIEIPTAVKNFVSSLRSQPFRQILEGFKDLHRHNFLSYLTSSDFSNILISANPKLLFPISTVARKISPGTIPKANPYGRLFKTFWSDLNFVIENMFVTGHQPTTMDYTNLMSKALWTRRRELQTAFWDRMLSSGVQPNTWTYNTRLAMVAGTHPSNNLRKFPLVHSEKHTTYWQGKPQNSATEAMALYADMLKRGLYPNSMTVELLILAHARIGDINGILKIVQNVYGIVINGDNSRAQPVIAEGSPVYPTPRTLKALAVAFCRNSQFGAALQAIEHVSRIYGTAINEKTWDILLTYSYAFARPKYNLVPPDTTSKLAEIMKERTAKVEPSLQARDIIIRSLTRSVEREDLEAAEVEIRKAVSYFRSNVQHKYNYSRERWVAAPPEKSEVWRREKEMNERLYDVCMWKDAMGYWLYALLRAHWEMMKRIDSPMVEFESLQMNVLEEFGAYWHQYRPVFERPKEAGEKVTVGERVSFRTKYPASLVGLKGFPPM</sequence>
<proteinExistence type="predicted"/>